<evidence type="ECO:0000313" key="2">
    <source>
        <dbReference type="Proteomes" id="UP000823882"/>
    </source>
</evidence>
<accession>A0A9D2NZW0</accession>
<feature type="non-terminal residue" evidence="1">
    <location>
        <position position="1"/>
    </location>
</feature>
<name>A0A9D2NZW0_9FIRM</name>
<dbReference type="Proteomes" id="UP000823882">
    <property type="component" value="Unassembled WGS sequence"/>
</dbReference>
<reference evidence="1" key="1">
    <citation type="journal article" date="2021" name="PeerJ">
        <title>Extensive microbial diversity within the chicken gut microbiome revealed by metagenomics and culture.</title>
        <authorList>
            <person name="Gilroy R."/>
            <person name="Ravi A."/>
            <person name="Getino M."/>
            <person name="Pursley I."/>
            <person name="Horton D.L."/>
            <person name="Alikhan N.F."/>
            <person name="Baker D."/>
            <person name="Gharbi K."/>
            <person name="Hall N."/>
            <person name="Watson M."/>
            <person name="Adriaenssens E.M."/>
            <person name="Foster-Nyarko E."/>
            <person name="Jarju S."/>
            <person name="Secka A."/>
            <person name="Antonio M."/>
            <person name="Oren A."/>
            <person name="Chaudhuri R.R."/>
            <person name="La Ragione R."/>
            <person name="Hildebrand F."/>
            <person name="Pallen M.J."/>
        </authorList>
    </citation>
    <scope>NUCLEOTIDE SEQUENCE</scope>
    <source>
        <strain evidence="1">CHK186-1790</strain>
    </source>
</reference>
<protein>
    <submittedName>
        <fullName evidence="1">Uncharacterized protein</fullName>
    </submittedName>
</protein>
<evidence type="ECO:0000313" key="1">
    <source>
        <dbReference type="EMBL" id="HJC40119.1"/>
    </source>
</evidence>
<gene>
    <name evidence="1" type="ORF">H9701_01015</name>
</gene>
<reference evidence="1" key="2">
    <citation type="submission" date="2021-04" db="EMBL/GenBank/DDBJ databases">
        <authorList>
            <person name="Gilroy R."/>
        </authorList>
    </citation>
    <scope>NUCLEOTIDE SEQUENCE</scope>
    <source>
        <strain evidence="1">CHK186-1790</strain>
    </source>
</reference>
<dbReference type="Pfam" id="PF19553">
    <property type="entry name" value="DUF6076"/>
    <property type="match status" value="1"/>
</dbReference>
<dbReference type="InterPro" id="IPR045722">
    <property type="entry name" value="DUF6076"/>
</dbReference>
<comment type="caution">
    <text evidence="1">The sequence shown here is derived from an EMBL/GenBank/DDBJ whole genome shotgun (WGS) entry which is preliminary data.</text>
</comment>
<dbReference type="EMBL" id="DWWJ01000018">
    <property type="protein sequence ID" value="HJC40119.1"/>
    <property type="molecule type" value="Genomic_DNA"/>
</dbReference>
<sequence>SLGDDPAADAPRVNIQFALKARPKRAPELVERLYFARTRKGTMSKADFEAWSRETERLRDQALKRYDNTSVLKEREQIAQELKERLNHI</sequence>
<proteinExistence type="predicted"/>
<dbReference type="AlphaFoldDB" id="A0A9D2NZW0"/>
<organism evidence="1 2">
    <name type="scientific">Candidatus Intestinimonas pullistercoris</name>
    <dbReference type="NCBI Taxonomy" id="2838623"/>
    <lineage>
        <taxon>Bacteria</taxon>
        <taxon>Bacillati</taxon>
        <taxon>Bacillota</taxon>
        <taxon>Clostridia</taxon>
        <taxon>Eubacteriales</taxon>
        <taxon>Intestinimonas</taxon>
    </lineage>
</organism>